<accession>A0A6J7IEZ4</accession>
<dbReference type="PROSITE" id="PS51171">
    <property type="entry name" value="PREPHENATE_DEHYDR_3"/>
    <property type="match status" value="1"/>
</dbReference>
<dbReference type="GO" id="GO:0005737">
    <property type="term" value="C:cytoplasm"/>
    <property type="evidence" value="ECO:0007669"/>
    <property type="project" value="TreeGrafter"/>
</dbReference>
<dbReference type="InterPro" id="IPR001086">
    <property type="entry name" value="Preph_deHydtase"/>
</dbReference>
<dbReference type="GO" id="GO:0009094">
    <property type="term" value="P:L-phenylalanine biosynthetic process"/>
    <property type="evidence" value="ECO:0007669"/>
    <property type="project" value="UniProtKB-UniPathway"/>
</dbReference>
<comment type="pathway">
    <text evidence="1">Amino-acid biosynthesis; L-phenylalanine biosynthesis; phenylpyruvate from prephenate: step 1/1.</text>
</comment>
<evidence type="ECO:0000256" key="2">
    <source>
        <dbReference type="ARBA" id="ARBA00013147"/>
    </source>
</evidence>
<dbReference type="CDD" id="cd13632">
    <property type="entry name" value="PBP2_Aa-PDT_like"/>
    <property type="match status" value="1"/>
</dbReference>
<dbReference type="PANTHER" id="PTHR21022">
    <property type="entry name" value="PREPHENATE DEHYDRATASE P PROTEIN"/>
    <property type="match status" value="1"/>
</dbReference>
<dbReference type="PROSITE" id="PS00857">
    <property type="entry name" value="PREPHENATE_DEHYDR_1"/>
    <property type="match status" value="1"/>
</dbReference>
<dbReference type="Pfam" id="PF01842">
    <property type="entry name" value="ACT"/>
    <property type="match status" value="1"/>
</dbReference>
<evidence type="ECO:0000256" key="3">
    <source>
        <dbReference type="ARBA" id="ARBA00022605"/>
    </source>
</evidence>
<dbReference type="InterPro" id="IPR002912">
    <property type="entry name" value="ACT_dom"/>
</dbReference>
<evidence type="ECO:0000256" key="1">
    <source>
        <dbReference type="ARBA" id="ARBA00004741"/>
    </source>
</evidence>
<keyword evidence="5" id="KW-0584">Phenylalanine biosynthesis</keyword>
<evidence type="ECO:0000259" key="9">
    <source>
        <dbReference type="PROSITE" id="PS51671"/>
    </source>
</evidence>
<feature type="domain" description="ACT" evidence="9">
    <location>
        <begin position="199"/>
        <end position="276"/>
    </location>
</feature>
<dbReference type="PANTHER" id="PTHR21022:SF19">
    <property type="entry name" value="PREPHENATE DEHYDRATASE-RELATED"/>
    <property type="match status" value="1"/>
</dbReference>
<keyword evidence="4" id="KW-0057">Aromatic amino acid biosynthesis</keyword>
<organism evidence="10">
    <name type="scientific">freshwater metagenome</name>
    <dbReference type="NCBI Taxonomy" id="449393"/>
    <lineage>
        <taxon>unclassified sequences</taxon>
        <taxon>metagenomes</taxon>
        <taxon>ecological metagenomes</taxon>
    </lineage>
</organism>
<reference evidence="10" key="1">
    <citation type="submission" date="2020-05" db="EMBL/GenBank/DDBJ databases">
        <authorList>
            <person name="Chiriac C."/>
            <person name="Salcher M."/>
            <person name="Ghai R."/>
            <person name="Kavagutti S V."/>
        </authorList>
    </citation>
    <scope>NUCLEOTIDE SEQUENCE</scope>
</reference>
<dbReference type="PROSITE" id="PS51671">
    <property type="entry name" value="ACT"/>
    <property type="match status" value="1"/>
</dbReference>
<dbReference type="InterPro" id="IPR018528">
    <property type="entry name" value="Preph_deHydtase_CS"/>
</dbReference>
<dbReference type="SUPFAM" id="SSF53850">
    <property type="entry name" value="Periplasmic binding protein-like II"/>
    <property type="match status" value="1"/>
</dbReference>
<dbReference type="FunFam" id="3.30.70.260:FF:000012">
    <property type="entry name" value="Prephenate dehydratase"/>
    <property type="match status" value="1"/>
</dbReference>
<evidence type="ECO:0000256" key="7">
    <source>
        <dbReference type="ARBA" id="ARBA00047848"/>
    </source>
</evidence>
<dbReference type="InterPro" id="IPR045865">
    <property type="entry name" value="ACT-like_dom_sf"/>
</dbReference>
<dbReference type="EC" id="4.2.1.51" evidence="2"/>
<dbReference type="EMBL" id="CAFBNF010000007">
    <property type="protein sequence ID" value="CAB4929261.1"/>
    <property type="molecule type" value="Genomic_DNA"/>
</dbReference>
<dbReference type="Pfam" id="PF00800">
    <property type="entry name" value="PDT"/>
    <property type="match status" value="1"/>
</dbReference>
<dbReference type="UniPathway" id="UPA00121">
    <property type="reaction ID" value="UER00345"/>
</dbReference>
<dbReference type="NCBIfam" id="NF008865">
    <property type="entry name" value="PRK11898.1"/>
    <property type="match status" value="1"/>
</dbReference>
<keyword evidence="6" id="KW-0456">Lyase</keyword>
<proteinExistence type="predicted"/>
<evidence type="ECO:0000259" key="8">
    <source>
        <dbReference type="PROSITE" id="PS51171"/>
    </source>
</evidence>
<dbReference type="InterPro" id="IPR008242">
    <property type="entry name" value="Chor_mutase/pphenate_deHydtase"/>
</dbReference>
<feature type="domain" description="Prephenate dehydratase" evidence="8">
    <location>
        <begin position="5"/>
        <end position="184"/>
    </location>
</feature>
<evidence type="ECO:0000256" key="5">
    <source>
        <dbReference type="ARBA" id="ARBA00023222"/>
    </source>
</evidence>
<keyword evidence="3" id="KW-0028">Amino-acid biosynthesis</keyword>
<sequence length="311" mass="33019">MNQPTIAFLGPRGTFSEAALRAMPQSSDAELVAMGSVTEALAAVRAGAVTMALVPIESSSEGQVSTTLDELALGEPLCIIDEYAHPVRFALLVRPGTPLESVRRVATHPAAEAQCRLWLHENLGDHVIMPATSTAGAAASLTSDAPYDAAIAPAVAAEYYGLEILADDIGDAEGAATRFVLVTLPAPPPAPTGTDKTSLVLFMRENHSGALLEILTELAVRGVNLTRIESRPIKRALGDYFFVVDAEGHVLDPRLGEAMAGLHRVCSSIRYLGSYPRHDGRAPQTEAWTENAEFLSAGVWLERLRATGIAD</sequence>
<dbReference type="GO" id="GO:0004664">
    <property type="term" value="F:prephenate dehydratase activity"/>
    <property type="evidence" value="ECO:0007669"/>
    <property type="project" value="UniProtKB-EC"/>
</dbReference>
<dbReference type="PIRSF" id="PIRSF001500">
    <property type="entry name" value="Chor_mut_pdt_Ppr"/>
    <property type="match status" value="1"/>
</dbReference>
<dbReference type="Gene3D" id="3.40.190.10">
    <property type="entry name" value="Periplasmic binding protein-like II"/>
    <property type="match status" value="2"/>
</dbReference>
<comment type="catalytic activity">
    <reaction evidence="7">
        <text>prephenate + H(+) = 3-phenylpyruvate + CO2 + H2O</text>
        <dbReference type="Rhea" id="RHEA:21648"/>
        <dbReference type="ChEBI" id="CHEBI:15377"/>
        <dbReference type="ChEBI" id="CHEBI:15378"/>
        <dbReference type="ChEBI" id="CHEBI:16526"/>
        <dbReference type="ChEBI" id="CHEBI:18005"/>
        <dbReference type="ChEBI" id="CHEBI:29934"/>
        <dbReference type="EC" id="4.2.1.51"/>
    </reaction>
</comment>
<dbReference type="SUPFAM" id="SSF55021">
    <property type="entry name" value="ACT-like"/>
    <property type="match status" value="1"/>
</dbReference>
<dbReference type="AlphaFoldDB" id="A0A6J7IEZ4"/>
<name>A0A6J7IEZ4_9ZZZZ</name>
<dbReference type="PROSITE" id="PS00858">
    <property type="entry name" value="PREPHENATE_DEHYDR_2"/>
    <property type="match status" value="1"/>
</dbReference>
<dbReference type="Gene3D" id="3.30.70.260">
    <property type="match status" value="1"/>
</dbReference>
<dbReference type="FunFam" id="3.40.190.10:FF:000064">
    <property type="entry name" value="Prephenate dehydratase"/>
    <property type="match status" value="1"/>
</dbReference>
<gene>
    <name evidence="10" type="ORF">UFOPK3773_00142</name>
</gene>
<evidence type="ECO:0000256" key="4">
    <source>
        <dbReference type="ARBA" id="ARBA00023141"/>
    </source>
</evidence>
<evidence type="ECO:0000256" key="6">
    <source>
        <dbReference type="ARBA" id="ARBA00023239"/>
    </source>
</evidence>
<protein>
    <recommendedName>
        <fullName evidence="2">prephenate dehydratase</fullName>
        <ecNumber evidence="2">4.2.1.51</ecNumber>
    </recommendedName>
</protein>
<evidence type="ECO:0000313" key="10">
    <source>
        <dbReference type="EMBL" id="CAB4929261.1"/>
    </source>
</evidence>
<dbReference type="CDD" id="cd04905">
    <property type="entry name" value="ACT_CM-PDT"/>
    <property type="match status" value="1"/>
</dbReference>